<sequence length="48" mass="5422">MPTDKAGLVAQLEGSIVIDRTKGEVSVHCDNEWAKIKHYYVGNLKPFY</sequence>
<evidence type="ECO:0000313" key="2">
    <source>
        <dbReference type="Proteomes" id="UP001178288"/>
    </source>
</evidence>
<proteinExistence type="predicted"/>
<protein>
    <submittedName>
        <fullName evidence="1">Uncharacterized protein</fullName>
    </submittedName>
</protein>
<dbReference type="Proteomes" id="UP001178288">
    <property type="component" value="Chromosome"/>
</dbReference>
<keyword evidence="2" id="KW-1185">Reference proteome</keyword>
<dbReference type="EMBL" id="CP126114">
    <property type="protein sequence ID" value="WHY88163.1"/>
    <property type="molecule type" value="Genomic_DNA"/>
</dbReference>
<dbReference type="KEGG" id="nnv:QNH39_10090"/>
<name>A0AA95MUX8_9BACI</name>
<evidence type="ECO:0000313" key="1">
    <source>
        <dbReference type="EMBL" id="WHY88163.1"/>
    </source>
</evidence>
<dbReference type="AlphaFoldDB" id="A0AA95MUX8"/>
<gene>
    <name evidence="1" type="ORF">QNH39_10090</name>
</gene>
<organism evidence="1 2">
    <name type="scientific">Neobacillus novalis</name>
    <dbReference type="NCBI Taxonomy" id="220687"/>
    <lineage>
        <taxon>Bacteria</taxon>
        <taxon>Bacillati</taxon>
        <taxon>Bacillota</taxon>
        <taxon>Bacilli</taxon>
        <taxon>Bacillales</taxon>
        <taxon>Bacillaceae</taxon>
        <taxon>Neobacillus</taxon>
    </lineage>
</organism>
<accession>A0AA95MUX8</accession>
<dbReference type="RefSeq" id="WP_156487429.1">
    <property type="nucleotide sequence ID" value="NZ_CP126114.1"/>
</dbReference>
<reference evidence="1" key="1">
    <citation type="submission" date="2023-05" db="EMBL/GenBank/DDBJ databases">
        <title>Comparative genomics of Bacillaceae isolates and their secondary metabolite potential.</title>
        <authorList>
            <person name="Song L."/>
            <person name="Nielsen L.J."/>
            <person name="Mohite O."/>
            <person name="Xu X."/>
            <person name="Weber T."/>
            <person name="Kovacs A.T."/>
        </authorList>
    </citation>
    <scope>NUCLEOTIDE SEQUENCE</scope>
    <source>
        <strain evidence="1">XLM17</strain>
    </source>
</reference>